<evidence type="ECO:0000256" key="3">
    <source>
        <dbReference type="SAM" id="MobiDB-lite"/>
    </source>
</evidence>
<feature type="region of interest" description="Disordered" evidence="3">
    <location>
        <begin position="318"/>
        <end position="348"/>
    </location>
</feature>
<gene>
    <name evidence="5" type="ORF">EEDITHA_LOCUS3921</name>
</gene>
<dbReference type="InterPro" id="IPR014752">
    <property type="entry name" value="Arrestin-like_C"/>
</dbReference>
<keyword evidence="2" id="KW-0716">Sensory transduction</keyword>
<accession>A0AAU9TQD7</accession>
<dbReference type="InterPro" id="IPR011022">
    <property type="entry name" value="Arrestin_C-like"/>
</dbReference>
<organism evidence="5 6">
    <name type="scientific">Euphydryas editha</name>
    <name type="common">Edith's checkerspot</name>
    <dbReference type="NCBI Taxonomy" id="104508"/>
    <lineage>
        <taxon>Eukaryota</taxon>
        <taxon>Metazoa</taxon>
        <taxon>Ecdysozoa</taxon>
        <taxon>Arthropoda</taxon>
        <taxon>Hexapoda</taxon>
        <taxon>Insecta</taxon>
        <taxon>Pterygota</taxon>
        <taxon>Neoptera</taxon>
        <taxon>Endopterygota</taxon>
        <taxon>Lepidoptera</taxon>
        <taxon>Glossata</taxon>
        <taxon>Ditrysia</taxon>
        <taxon>Papilionoidea</taxon>
        <taxon>Nymphalidae</taxon>
        <taxon>Nymphalinae</taxon>
        <taxon>Euphydryas</taxon>
    </lineage>
</organism>
<dbReference type="EMBL" id="CAKOGL010000006">
    <property type="protein sequence ID" value="CAH2087684.1"/>
    <property type="molecule type" value="Genomic_DNA"/>
</dbReference>
<keyword evidence="6" id="KW-1185">Reference proteome</keyword>
<reference evidence="5" key="1">
    <citation type="submission" date="2022-03" db="EMBL/GenBank/DDBJ databases">
        <authorList>
            <person name="Tunstrom K."/>
        </authorList>
    </citation>
    <scope>NUCLEOTIDE SEQUENCE</scope>
</reference>
<dbReference type="PANTHER" id="PTHR11188">
    <property type="entry name" value="ARRESTIN DOMAIN CONTAINING PROTEIN"/>
    <property type="match status" value="1"/>
</dbReference>
<dbReference type="Pfam" id="PF00339">
    <property type="entry name" value="Arrestin_N"/>
    <property type="match status" value="1"/>
</dbReference>
<comment type="caution">
    <text evidence="5">The sequence shown here is derived from an EMBL/GenBank/DDBJ whole genome shotgun (WGS) entry which is preliminary data.</text>
</comment>
<dbReference type="InterPro" id="IPR011021">
    <property type="entry name" value="Arrestin-like_N"/>
</dbReference>
<dbReference type="Gene3D" id="2.60.40.640">
    <property type="match status" value="2"/>
</dbReference>
<dbReference type="PANTHER" id="PTHR11188:SF176">
    <property type="entry name" value="ARRESTIN DOMAIN-CONTAINING PROTEIN 1"/>
    <property type="match status" value="1"/>
</dbReference>
<feature type="domain" description="Arrestin C-terminal-like" evidence="4">
    <location>
        <begin position="176"/>
        <end position="307"/>
    </location>
</feature>
<evidence type="ECO:0000259" key="4">
    <source>
        <dbReference type="SMART" id="SM01017"/>
    </source>
</evidence>
<dbReference type="GO" id="GO:0015031">
    <property type="term" value="P:protein transport"/>
    <property type="evidence" value="ECO:0007669"/>
    <property type="project" value="TreeGrafter"/>
</dbReference>
<dbReference type="GO" id="GO:0005737">
    <property type="term" value="C:cytoplasm"/>
    <property type="evidence" value="ECO:0007669"/>
    <property type="project" value="TreeGrafter"/>
</dbReference>
<dbReference type="Pfam" id="PF02752">
    <property type="entry name" value="Arrestin_C"/>
    <property type="match status" value="1"/>
</dbReference>
<dbReference type="InterPro" id="IPR050357">
    <property type="entry name" value="Arrestin_domain-protein"/>
</dbReference>
<name>A0AAU9TQD7_EUPED</name>
<dbReference type="SMART" id="SM01017">
    <property type="entry name" value="Arrestin_C"/>
    <property type="match status" value="1"/>
</dbReference>
<evidence type="ECO:0000256" key="1">
    <source>
        <dbReference type="ARBA" id="ARBA00005298"/>
    </source>
</evidence>
<evidence type="ECO:0000313" key="5">
    <source>
        <dbReference type="EMBL" id="CAH2087684.1"/>
    </source>
</evidence>
<dbReference type="SUPFAM" id="SSF81296">
    <property type="entry name" value="E set domains"/>
    <property type="match status" value="2"/>
</dbReference>
<comment type="similarity">
    <text evidence="1">Belongs to the arrestin family.</text>
</comment>
<protein>
    <recommendedName>
        <fullName evidence="4">Arrestin C-terminal-like domain-containing protein</fullName>
    </recommendedName>
</protein>
<dbReference type="AlphaFoldDB" id="A0AAU9TQD7"/>
<dbReference type="InterPro" id="IPR014756">
    <property type="entry name" value="Ig_E-set"/>
</dbReference>
<proteinExistence type="inferred from homology"/>
<dbReference type="Proteomes" id="UP001153954">
    <property type="component" value="Unassembled WGS sequence"/>
</dbReference>
<evidence type="ECO:0000256" key="2">
    <source>
        <dbReference type="ARBA" id="ARBA00022606"/>
    </source>
</evidence>
<feature type="compositionally biased region" description="Polar residues" evidence="3">
    <location>
        <begin position="379"/>
        <end position="388"/>
    </location>
</feature>
<feature type="region of interest" description="Disordered" evidence="3">
    <location>
        <begin position="378"/>
        <end position="422"/>
    </location>
</feature>
<sequence length="422" mass="46855">MGFDEGQIVLDNPNGTYYAGQTIRGKLIFQQDSVKAFRGIYVTFLGYCKVNWTTRETRRVNGRTVTRMKIHKSYEEYCNEKIYLVGSESGEHEIQPGNYDYPFTFNIPANCPSSFNGGYGRVKYKITAVVDRAFKFDQQKKVAVRVMVPLDLNMDPYCREPIEMDFNANYYCCCFSFGSTNAVVNIPVSGFCPGQKIPIEITCTNKGKVKVSHVKFRIIKHALFIATQNPGSRSEEDVVAEIKKGPIPVNTTRNWTVEMEVPALDVYNLTGCSYIFLTYKLEVVISPSGCHRDSDESKNIIIGTVPLVGFQDDVVNPLHDQMPQINNDKNLPHPNAPYADNPPPYPGSNLLYPAVQSVTPDQMGSEKGVVSNIGFTIPGGSNVNNTPFSGPESVTPDTSNPYSAASAPAVESLDTEKKKEKE</sequence>
<evidence type="ECO:0000313" key="6">
    <source>
        <dbReference type="Proteomes" id="UP001153954"/>
    </source>
</evidence>